<dbReference type="AlphaFoldDB" id="A0AAV8SSC4"/>
<evidence type="ECO:0000313" key="15">
    <source>
        <dbReference type="Proteomes" id="UP001159364"/>
    </source>
</evidence>
<dbReference type="PRINTS" id="PR00463">
    <property type="entry name" value="EP450I"/>
</dbReference>
<dbReference type="InterPro" id="IPR052306">
    <property type="entry name" value="CYP450_71D"/>
</dbReference>
<dbReference type="InterPro" id="IPR001128">
    <property type="entry name" value="Cyt_P450"/>
</dbReference>
<evidence type="ECO:0000256" key="11">
    <source>
        <dbReference type="ARBA" id="ARBA00023136"/>
    </source>
</evidence>
<keyword evidence="5" id="KW-0812">Transmembrane</keyword>
<keyword evidence="8 13" id="KW-0560">Oxidoreductase</keyword>
<dbReference type="SUPFAM" id="SSF48264">
    <property type="entry name" value="Cytochrome P450"/>
    <property type="match status" value="1"/>
</dbReference>
<dbReference type="GO" id="GO:0016705">
    <property type="term" value="F:oxidoreductase activity, acting on paired donors, with incorporation or reduction of molecular oxygen"/>
    <property type="evidence" value="ECO:0007669"/>
    <property type="project" value="InterPro"/>
</dbReference>
<keyword evidence="4 12" id="KW-0349">Heme</keyword>
<gene>
    <name evidence="14" type="ORF">K2173_015421</name>
</gene>
<name>A0AAV8SSC4_9ROSI</name>
<sequence>MDSQIFSLLLTFVFLLLIIWFLMTPQARVQTSKPIKLLSLKLPPGPWKLPFIGNIHQLFGSLAHHKLFELSKEYGPLMHIKLGEVSNVIVSSPEMAKEVLKTHDMDFAQRSAFLAPMIISYGCTNIVFSPYGGYWRQLRKICMMELLSEKRVQSFRRIRHEEVSNFIKTISSNGRSPINLSRMIFSLTYGVTSRAAFGKKHDDQGAFISAIHKVVELAAGFSVVDMYPSIKVLQLLSGMRSKLVRLHKETDRILESIINEHRNRKTEKSSYEEDLVDVLLRLQKEGGLDFPLSDDNIKSVILDMFSAGSDTSSTVVEWVMSELLKTPSTMRKAQEEIRQLFKGRGHADDSEIRELKFLKSVVLETMRLHPPLPLVPRECRSSCEIAGYHIPVKTKVLINTWAIGRDPKYWTEPEKFYPERFLHSSTDLKGNDFEFIPFGAGRRVCPGITFALANIELPLAHLLYHFDWELPNQMKHEDLDMTEAYGLVVRRKEDLFLVPVPYNPTGENTFLRMDNW</sequence>
<evidence type="ECO:0000256" key="3">
    <source>
        <dbReference type="ARBA" id="ARBA00010617"/>
    </source>
</evidence>
<keyword evidence="10 13" id="KW-0503">Monooxygenase</keyword>
<evidence type="ECO:0000256" key="4">
    <source>
        <dbReference type="ARBA" id="ARBA00022617"/>
    </source>
</evidence>
<evidence type="ECO:0000256" key="10">
    <source>
        <dbReference type="ARBA" id="ARBA00023033"/>
    </source>
</evidence>
<comment type="cofactor">
    <cofactor evidence="1 12">
        <name>heme</name>
        <dbReference type="ChEBI" id="CHEBI:30413"/>
    </cofactor>
</comment>
<evidence type="ECO:0000256" key="2">
    <source>
        <dbReference type="ARBA" id="ARBA00004167"/>
    </source>
</evidence>
<proteinExistence type="inferred from homology"/>
<dbReference type="Proteomes" id="UP001159364">
    <property type="component" value="Linkage Group LG09"/>
</dbReference>
<evidence type="ECO:0000256" key="1">
    <source>
        <dbReference type="ARBA" id="ARBA00001971"/>
    </source>
</evidence>
<feature type="binding site" description="axial binding residue" evidence="12">
    <location>
        <position position="445"/>
    </location>
    <ligand>
        <name>heme</name>
        <dbReference type="ChEBI" id="CHEBI:30413"/>
    </ligand>
    <ligandPart>
        <name>Fe</name>
        <dbReference type="ChEBI" id="CHEBI:18248"/>
    </ligandPart>
</feature>
<dbReference type="GO" id="GO:0020037">
    <property type="term" value="F:heme binding"/>
    <property type="evidence" value="ECO:0007669"/>
    <property type="project" value="InterPro"/>
</dbReference>
<reference evidence="14 15" key="1">
    <citation type="submission" date="2021-09" db="EMBL/GenBank/DDBJ databases">
        <title>Genomic insights and catalytic innovation underlie evolution of tropane alkaloids biosynthesis.</title>
        <authorList>
            <person name="Wang Y.-J."/>
            <person name="Tian T."/>
            <person name="Huang J.-P."/>
            <person name="Huang S.-X."/>
        </authorList>
    </citation>
    <scope>NUCLEOTIDE SEQUENCE [LARGE SCALE GENOMIC DNA]</scope>
    <source>
        <strain evidence="14">KIB-2018</strain>
        <tissue evidence="14">Leaf</tissue>
    </source>
</reference>
<dbReference type="Gene3D" id="1.10.630.10">
    <property type="entry name" value="Cytochrome P450"/>
    <property type="match status" value="1"/>
</dbReference>
<organism evidence="14 15">
    <name type="scientific">Erythroxylum novogranatense</name>
    <dbReference type="NCBI Taxonomy" id="1862640"/>
    <lineage>
        <taxon>Eukaryota</taxon>
        <taxon>Viridiplantae</taxon>
        <taxon>Streptophyta</taxon>
        <taxon>Embryophyta</taxon>
        <taxon>Tracheophyta</taxon>
        <taxon>Spermatophyta</taxon>
        <taxon>Magnoliopsida</taxon>
        <taxon>eudicotyledons</taxon>
        <taxon>Gunneridae</taxon>
        <taxon>Pentapetalae</taxon>
        <taxon>rosids</taxon>
        <taxon>fabids</taxon>
        <taxon>Malpighiales</taxon>
        <taxon>Erythroxylaceae</taxon>
        <taxon>Erythroxylum</taxon>
    </lineage>
</organism>
<dbReference type="Pfam" id="PF00067">
    <property type="entry name" value="p450"/>
    <property type="match status" value="1"/>
</dbReference>
<dbReference type="InterPro" id="IPR017972">
    <property type="entry name" value="Cyt_P450_CS"/>
</dbReference>
<comment type="similarity">
    <text evidence="3 13">Belongs to the cytochrome P450 family.</text>
</comment>
<evidence type="ECO:0000256" key="6">
    <source>
        <dbReference type="ARBA" id="ARBA00022723"/>
    </source>
</evidence>
<evidence type="ECO:0000313" key="14">
    <source>
        <dbReference type="EMBL" id="KAJ8754909.1"/>
    </source>
</evidence>
<dbReference type="PRINTS" id="PR00385">
    <property type="entry name" value="P450"/>
</dbReference>
<evidence type="ECO:0000256" key="5">
    <source>
        <dbReference type="ARBA" id="ARBA00022692"/>
    </source>
</evidence>
<dbReference type="EMBL" id="JAIWQS010000009">
    <property type="protein sequence ID" value="KAJ8754909.1"/>
    <property type="molecule type" value="Genomic_DNA"/>
</dbReference>
<dbReference type="InterPro" id="IPR036396">
    <property type="entry name" value="Cyt_P450_sf"/>
</dbReference>
<evidence type="ECO:0000256" key="8">
    <source>
        <dbReference type="ARBA" id="ARBA00023002"/>
    </source>
</evidence>
<evidence type="ECO:0000256" key="7">
    <source>
        <dbReference type="ARBA" id="ARBA00022989"/>
    </source>
</evidence>
<evidence type="ECO:0008006" key="16">
    <source>
        <dbReference type="Google" id="ProtNLM"/>
    </source>
</evidence>
<dbReference type="PANTHER" id="PTHR47953">
    <property type="entry name" value="OS08G0105600 PROTEIN"/>
    <property type="match status" value="1"/>
</dbReference>
<evidence type="ECO:0000256" key="9">
    <source>
        <dbReference type="ARBA" id="ARBA00023004"/>
    </source>
</evidence>
<dbReference type="GO" id="GO:0005506">
    <property type="term" value="F:iron ion binding"/>
    <property type="evidence" value="ECO:0007669"/>
    <property type="project" value="InterPro"/>
</dbReference>
<keyword evidence="15" id="KW-1185">Reference proteome</keyword>
<keyword evidence="6 12" id="KW-0479">Metal-binding</keyword>
<dbReference type="GO" id="GO:0016020">
    <property type="term" value="C:membrane"/>
    <property type="evidence" value="ECO:0007669"/>
    <property type="project" value="UniProtKB-SubCell"/>
</dbReference>
<evidence type="ECO:0000256" key="12">
    <source>
        <dbReference type="PIRSR" id="PIRSR602401-1"/>
    </source>
</evidence>
<comment type="subcellular location">
    <subcellularLocation>
        <location evidence="2">Membrane</location>
        <topology evidence="2">Single-pass membrane protein</topology>
    </subcellularLocation>
</comment>
<dbReference type="GO" id="GO:0004497">
    <property type="term" value="F:monooxygenase activity"/>
    <property type="evidence" value="ECO:0007669"/>
    <property type="project" value="UniProtKB-KW"/>
</dbReference>
<dbReference type="PANTHER" id="PTHR47953:SF19">
    <property type="entry name" value="OS06G0641600 PROTEIN"/>
    <property type="match status" value="1"/>
</dbReference>
<protein>
    <recommendedName>
        <fullName evidence="16">Cytochrome P450</fullName>
    </recommendedName>
</protein>
<keyword evidence="9 12" id="KW-0408">Iron</keyword>
<evidence type="ECO:0000256" key="13">
    <source>
        <dbReference type="RuleBase" id="RU000461"/>
    </source>
</evidence>
<dbReference type="FunFam" id="1.10.630.10:FF:000008">
    <property type="entry name" value="Cytochrome P450 71D8"/>
    <property type="match status" value="1"/>
</dbReference>
<keyword evidence="7" id="KW-1133">Transmembrane helix</keyword>
<accession>A0AAV8SSC4</accession>
<comment type="caution">
    <text evidence="14">The sequence shown here is derived from an EMBL/GenBank/DDBJ whole genome shotgun (WGS) entry which is preliminary data.</text>
</comment>
<dbReference type="PROSITE" id="PS00086">
    <property type="entry name" value="CYTOCHROME_P450"/>
    <property type="match status" value="1"/>
</dbReference>
<dbReference type="InterPro" id="IPR002401">
    <property type="entry name" value="Cyt_P450_E_grp-I"/>
</dbReference>
<keyword evidence="11" id="KW-0472">Membrane</keyword>
<dbReference type="CDD" id="cd11072">
    <property type="entry name" value="CYP71-like"/>
    <property type="match status" value="1"/>
</dbReference>